<dbReference type="Pfam" id="PF13289">
    <property type="entry name" value="SIR2_2"/>
    <property type="match status" value="1"/>
</dbReference>
<name>A0A9C9ENP0_UNCW3</name>
<organism evidence="1 2">
    <name type="scientific">candidate division WOR-3 bacterium</name>
    <dbReference type="NCBI Taxonomy" id="2052148"/>
    <lineage>
        <taxon>Bacteria</taxon>
        <taxon>Bacteria division WOR-3</taxon>
    </lineage>
</organism>
<accession>A0A9C9ENP0</accession>
<reference evidence="1" key="1">
    <citation type="journal article" date="2020" name="mSystems">
        <title>Genome- and Community-Level Interaction Insights into Carbon Utilization and Element Cycling Functions of Hydrothermarchaeota in Hydrothermal Sediment.</title>
        <authorList>
            <person name="Zhou Z."/>
            <person name="Liu Y."/>
            <person name="Xu W."/>
            <person name="Pan J."/>
            <person name="Luo Z.H."/>
            <person name="Li M."/>
        </authorList>
    </citation>
    <scope>NUCLEOTIDE SEQUENCE</scope>
    <source>
        <strain evidence="1">HyVt-388</strain>
    </source>
</reference>
<dbReference type="Proteomes" id="UP000885826">
    <property type="component" value="Unassembled WGS sequence"/>
</dbReference>
<dbReference type="EMBL" id="DRIG01000092">
    <property type="protein sequence ID" value="HEC79172.1"/>
    <property type="molecule type" value="Genomic_DNA"/>
</dbReference>
<evidence type="ECO:0000313" key="2">
    <source>
        <dbReference type="Proteomes" id="UP000885826"/>
    </source>
</evidence>
<evidence type="ECO:0000313" key="1">
    <source>
        <dbReference type="EMBL" id="HEC79172.1"/>
    </source>
</evidence>
<sequence length="523" mass="61008">MADNKTDIILFVGAGFSKPAGVPLMNEFVSLFENRLREKGDSYHKYFLLIKKYMTTAGTADIDLEILMDILYRLASGNTVEMSAWQEKEGFSEFNEEIRKTTKLELENLIREKCIIDPKTKLDAYYPLNDIFNAVKPLDIFSVNYDDVLEVFCYKNKYRLEDGFALYWDPTRFDNLDGVDVRLLKLHGSVLWYRTVEGAFYKVLQRVPQEYNTLITGEELEQLIAYPVTGKPIHVAPLAYAMNELRNRLEEVSQCIIIGYSMRDQHIQDIFIEVLKRNDKLKLILVNPDPFTILKNNIKHEALKRSIIPAAFRTEEIFQNNKILTISSFVRKTTERPYFEAMKNPLKSAQEYFGALNYRYALELVKEPLFWQIYSGYNLRNVDFLNILAGLIYSHMVGRFSSDKTLEKEAFDLIEQLLQKTASSIKERYDFQIFFERSIRANEWVQNYLQGKFKNKVEEITKMRISILKMGLTEMGKTKDINELKKIAESRMTILLKFNNGPIIPYDDGDFHWLFNNGEITGG</sequence>
<protein>
    <recommendedName>
        <fullName evidence="3">SIR2-like domain-containing protein</fullName>
    </recommendedName>
</protein>
<dbReference type="SUPFAM" id="SSF52467">
    <property type="entry name" value="DHS-like NAD/FAD-binding domain"/>
    <property type="match status" value="1"/>
</dbReference>
<evidence type="ECO:0008006" key="3">
    <source>
        <dbReference type="Google" id="ProtNLM"/>
    </source>
</evidence>
<comment type="caution">
    <text evidence="1">The sequence shown here is derived from an EMBL/GenBank/DDBJ whole genome shotgun (WGS) entry which is preliminary data.</text>
</comment>
<dbReference type="AlphaFoldDB" id="A0A9C9ENP0"/>
<proteinExistence type="predicted"/>
<gene>
    <name evidence="1" type="ORF">ENI34_08550</name>
</gene>
<dbReference type="InterPro" id="IPR029035">
    <property type="entry name" value="DHS-like_NAD/FAD-binding_dom"/>
</dbReference>